<sequence length="848" mass="93230">MAPALQTSDPMTHQAAEPHPNEVELPYHNGVPGHPASVDYDGVPDASVDPAVVMRKLMKGKDKEWDAVAPSKSGKKLTLLELPVDILRLIIKEITHTNDLTSLALTNSNLHNLAIPHIYSRFDIVWPDATQMATSDSKSVDALTYGLSTICLGSSFAHRTRKMLNPSYIPTYGSNVRRQKNDYAKYTKKFSLGNGPQDWVAEYMISKESGKMLGTLVALAVEKMVNLESFVWDMPTGVLSEIFMALASIPEQSSEAESKLEKVWVRWHDNTDGSSPSPSSSPPPPIPPPVPPGSHLTTVGILIPSDSAHPAPRGAIPYAETNIEFPTFSVLPPLKSLTVLDIDELAYLDEMAVAIERSKDCLQELRVGISPRAVFKDFVQAWDGPDLQQIDRDARWPGESSIGERRLGGVLGVLVGRIYDIRRKSTSKSREKAPMASTQATQTNTAHSAMDTTETSNVSGQPNPNEPDAVEVDDSVEPLVTQPTGAATDDRAGHEEKSQSVKDQATGDGDLVDTPSGVPRRRLDGKLKLRSLELERVHLSIQVFSQAFDWTVLTTLTILECAQHDTLWKALRKQFAPTPIVRLGSHQHHASSKQAMEYHLNLKSIHTDVTSVALISFLRDTLAPNSLEVLFLQDRRRPSGPPAVTIDQIFKGVIKKHRASLQKHTFLQRLPNTPQLRSLNLQHIADHILGNFDPRELALQMVDIITLRPDIQLCYVGISTKCFEILESKPAEESGASTTSVAADHGVVGHESGVDGEDDDEEDEVATDDDDTASQVDEDTSEEETDDTPGNAVHADDSQSEASAAQDSDDDESMRDADYGTSRPRLRLREILFYDDKVAIFKARHGRL</sequence>
<organism evidence="2 3">
    <name type="scientific">Colletotrichum scovillei</name>
    <dbReference type="NCBI Taxonomy" id="1209932"/>
    <lineage>
        <taxon>Eukaryota</taxon>
        <taxon>Fungi</taxon>
        <taxon>Dikarya</taxon>
        <taxon>Ascomycota</taxon>
        <taxon>Pezizomycotina</taxon>
        <taxon>Sordariomycetes</taxon>
        <taxon>Hypocreomycetidae</taxon>
        <taxon>Glomerellales</taxon>
        <taxon>Glomerellaceae</taxon>
        <taxon>Colletotrichum</taxon>
        <taxon>Colletotrichum acutatum species complex</taxon>
    </lineage>
</organism>
<name>A0A9P7U5Y8_9PEZI</name>
<evidence type="ECO:0000313" key="2">
    <source>
        <dbReference type="EMBL" id="KAG7043631.1"/>
    </source>
</evidence>
<proteinExistence type="predicted"/>
<feature type="region of interest" description="Disordered" evidence="1">
    <location>
        <begin position="1"/>
        <end position="23"/>
    </location>
</feature>
<dbReference type="AlphaFoldDB" id="A0A9P7U5Y8"/>
<evidence type="ECO:0000256" key="1">
    <source>
        <dbReference type="SAM" id="MobiDB-lite"/>
    </source>
</evidence>
<feature type="region of interest" description="Disordered" evidence="1">
    <location>
        <begin position="268"/>
        <end position="294"/>
    </location>
</feature>
<evidence type="ECO:0000313" key="3">
    <source>
        <dbReference type="Proteomes" id="UP000699042"/>
    </source>
</evidence>
<feature type="compositionally biased region" description="Basic and acidic residues" evidence="1">
    <location>
        <begin position="488"/>
        <end position="500"/>
    </location>
</feature>
<dbReference type="EMBL" id="JAESDN010000012">
    <property type="protein sequence ID" value="KAG7043631.1"/>
    <property type="molecule type" value="Genomic_DNA"/>
</dbReference>
<feature type="compositionally biased region" description="Polar residues" evidence="1">
    <location>
        <begin position="1"/>
        <end position="11"/>
    </location>
</feature>
<dbReference type="Proteomes" id="UP000699042">
    <property type="component" value="Unassembled WGS sequence"/>
</dbReference>
<feature type="compositionally biased region" description="Pro residues" evidence="1">
    <location>
        <begin position="279"/>
        <end position="292"/>
    </location>
</feature>
<accession>A0A9P7U5Y8</accession>
<gene>
    <name evidence="2" type="ORF">JMJ77_003334</name>
</gene>
<feature type="compositionally biased region" description="Acidic residues" evidence="1">
    <location>
        <begin position="754"/>
        <end position="787"/>
    </location>
</feature>
<feature type="region of interest" description="Disordered" evidence="1">
    <location>
        <begin position="731"/>
        <end position="826"/>
    </location>
</feature>
<protein>
    <submittedName>
        <fullName evidence="2">F-box domain-containing protein</fullName>
    </submittedName>
</protein>
<keyword evidence="3" id="KW-1185">Reference proteome</keyword>
<feature type="compositionally biased region" description="Polar residues" evidence="1">
    <location>
        <begin position="436"/>
        <end position="463"/>
    </location>
</feature>
<comment type="caution">
    <text evidence="2">The sequence shown here is derived from an EMBL/GenBank/DDBJ whole genome shotgun (WGS) entry which is preliminary data.</text>
</comment>
<reference evidence="2" key="1">
    <citation type="submission" date="2021-05" db="EMBL/GenBank/DDBJ databases">
        <title>Comparative genomics of three Colletotrichum scovillei strains and genetic complementation revealed genes involved fungal growth and virulence on chili pepper.</title>
        <authorList>
            <person name="Hsieh D.-K."/>
            <person name="Chuang S.-C."/>
            <person name="Chen C.-Y."/>
            <person name="Chao Y.-T."/>
            <person name="Lu M.-Y.J."/>
            <person name="Lee M.-H."/>
            <person name="Shih M.-C."/>
        </authorList>
    </citation>
    <scope>NUCLEOTIDE SEQUENCE</scope>
    <source>
        <strain evidence="2">Coll-153</strain>
    </source>
</reference>
<feature type="region of interest" description="Disordered" evidence="1">
    <location>
        <begin position="425"/>
        <end position="519"/>
    </location>
</feature>